<dbReference type="PANTHER" id="PTHR46254:SF7">
    <property type="entry name" value="PI4-KINASE N-TERMINAL DOMAIN-CONTAINING PROTEIN"/>
    <property type="match status" value="1"/>
</dbReference>
<dbReference type="GeneTree" id="ENSGT00940000165497"/>
<dbReference type="PRINTS" id="PR02045">
    <property type="entry name" value="F138DOMAIN"/>
</dbReference>
<keyword evidence="1" id="KW-1133">Transmembrane helix</keyword>
<dbReference type="PANTHER" id="PTHR46254">
    <property type="entry name" value="PROTEIN GVQW1-RELATED"/>
    <property type="match status" value="1"/>
</dbReference>
<accession>A0A8I5NC97</accession>
<reference evidence="2" key="3">
    <citation type="submission" date="2025-09" db="UniProtKB">
        <authorList>
            <consortium name="Ensembl"/>
        </authorList>
    </citation>
    <scope>IDENTIFICATION</scope>
</reference>
<keyword evidence="3" id="KW-1185">Reference proteome</keyword>
<evidence type="ECO:0000256" key="1">
    <source>
        <dbReference type="SAM" id="Phobius"/>
    </source>
</evidence>
<keyword evidence="1" id="KW-0812">Transmembrane</keyword>
<feature type="transmembrane region" description="Helical" evidence="1">
    <location>
        <begin position="46"/>
        <end position="68"/>
    </location>
</feature>
<dbReference type="AlphaFoldDB" id="A0A8I5NC97"/>
<name>A0A8I5NC97_PAPAN</name>
<sequence length="164" mass="18762">CLTLIWGKFSVIVSNTSAPFYLPCPLLFLLSVFAPFVVVPQSLIILFWFFFFFFFFFFSVFVLCFSVLEDSTDISESSEILSLAMSTKRYLRGLLHFCCSARLQWLDLSSLQAPPPGFTPFSCLSLPSSWDYRRPPPRPASFLYFLVETGFHRVSQDGLDLLTS</sequence>
<dbReference type="Ensembl" id="ENSPANT00000066317.1">
    <property type="protein sequence ID" value="ENSPANP00000057809.1"/>
    <property type="gene ID" value="ENSPANG00000044787.1"/>
</dbReference>
<protein>
    <submittedName>
        <fullName evidence="2">Uncharacterized protein</fullName>
    </submittedName>
</protein>
<reference evidence="2 3" key="1">
    <citation type="submission" date="2012-03" db="EMBL/GenBank/DDBJ databases">
        <title>Whole Genome Assembly of Papio anubis.</title>
        <authorList>
            <person name="Liu Y.L."/>
            <person name="Abraham K.A."/>
            <person name="Akbar H.A."/>
            <person name="Ali S.A."/>
            <person name="Anosike U.A."/>
            <person name="Aqrawi P.A."/>
            <person name="Arias F.A."/>
            <person name="Attaway T.A."/>
            <person name="Awwad R.A."/>
            <person name="Babu C.B."/>
            <person name="Bandaranaike D.B."/>
            <person name="Battles P.B."/>
            <person name="Bell A.B."/>
            <person name="Beltran B.B."/>
            <person name="Berhane-Mersha D.B."/>
            <person name="Bess C.B."/>
            <person name="Bickham C.B."/>
            <person name="Bolden T.B."/>
            <person name="Carter K.C."/>
            <person name="Chau D.C."/>
            <person name="Chavez A.C."/>
            <person name="Clerc-Blankenburg K.C."/>
            <person name="Coyle M.C."/>
            <person name="Dao M.D."/>
            <person name="Davila M.L.D."/>
            <person name="Davy-Carroll L.D."/>
            <person name="Denson S.D."/>
            <person name="Dinh H.D."/>
            <person name="Fernandez S.F."/>
            <person name="Fernando P.F."/>
            <person name="Forbes L.F."/>
            <person name="Francis C.F."/>
            <person name="Francisco L.F."/>
            <person name="Fu Q.F."/>
            <person name="Garcia-Iii R.G."/>
            <person name="Garrett T.G."/>
            <person name="Gross S.G."/>
            <person name="Gubbala S.G."/>
            <person name="Hirani K.H."/>
            <person name="Hogues M.H."/>
            <person name="Hollins B.H."/>
            <person name="Jackson L.J."/>
            <person name="Javaid M.J."/>
            <person name="Jhangiani S.J."/>
            <person name="Johnson A.J."/>
            <person name="Johnson B.J."/>
            <person name="Jones J.J."/>
            <person name="Joshi V.J."/>
            <person name="Kalu J.K."/>
            <person name="Khan N.K."/>
            <person name="Korchina V.K."/>
            <person name="Kovar C.K."/>
            <person name="Lago L.L."/>
            <person name="Lara F.L."/>
            <person name="Le T.-K.L."/>
            <person name="Lee S.L."/>
            <person name="Legall-Iii F.L."/>
            <person name="Lemon S.L."/>
            <person name="Liu J.L."/>
            <person name="Liu Y.-S.L."/>
            <person name="Liyanage D.L."/>
            <person name="Lopez J.L."/>
            <person name="Lorensuhewa L.L."/>
            <person name="Mata R.M."/>
            <person name="Mathew T.M."/>
            <person name="Mercado C.M."/>
            <person name="Mercado I.M."/>
            <person name="Morales K.M."/>
            <person name="Morgan M.M."/>
            <person name="Munidasa M.M."/>
            <person name="Ngo D.N."/>
            <person name="Nguyen L.N."/>
            <person name="Nguyen T.N."/>
            <person name="Nguyen N.N."/>
            <person name="Obregon M.O."/>
            <person name="Okwuonu G.O."/>
            <person name="Ongeri F.O."/>
            <person name="Onwere C.O."/>
            <person name="Osifeso I.O."/>
            <person name="Parra A.P."/>
            <person name="Patil S.P."/>
            <person name="Perez A.P."/>
            <person name="Perez Y.P."/>
            <person name="Pham C.P."/>
            <person name="Pu L.-L.P."/>
            <person name="Puazo M.P."/>
            <person name="Quiroz J.Q."/>
            <person name="Rouhana J.R."/>
            <person name="Ruiz M.R."/>
            <person name="Ruiz S.-J.R."/>
            <person name="Saada N.S."/>
            <person name="Santibanez J.S."/>
            <person name="Scheel M.S."/>
            <person name="Schneider B.S."/>
            <person name="Simmons D.S."/>
            <person name="Sisson I.S."/>
            <person name="Tang L.-Y.T."/>
            <person name="Thornton R.T."/>
            <person name="Tisius J.T."/>
            <person name="Toledanes G.T."/>
            <person name="Trejos Z.T."/>
            <person name="Usmani K.U."/>
            <person name="Varghese R.V."/>
            <person name="Vattathil S.V."/>
            <person name="Vee V.V."/>
            <person name="Walker D.W."/>
            <person name="Weissenberger G.W."/>
            <person name="White C.W."/>
            <person name="Williams A.W."/>
            <person name="Woodworth J.W."/>
            <person name="Wright R.W."/>
            <person name="Zhu Y.Z."/>
            <person name="Han Y.H."/>
            <person name="Newsham I.N."/>
            <person name="Nazareth L.N."/>
            <person name="Worley K.W."/>
            <person name="Muzny D.M."/>
            <person name="Rogers J.R."/>
            <person name="Gibbs R.G."/>
        </authorList>
    </citation>
    <scope>NUCLEOTIDE SEQUENCE [LARGE SCALE GENOMIC DNA]</scope>
</reference>
<evidence type="ECO:0000313" key="2">
    <source>
        <dbReference type="Ensembl" id="ENSPANP00000057809.1"/>
    </source>
</evidence>
<feature type="transmembrane region" description="Helical" evidence="1">
    <location>
        <begin position="20"/>
        <end position="39"/>
    </location>
</feature>
<proteinExistence type="predicted"/>
<evidence type="ECO:0000313" key="3">
    <source>
        <dbReference type="Proteomes" id="UP000028761"/>
    </source>
</evidence>
<keyword evidence="1" id="KW-0472">Membrane</keyword>
<organism evidence="2 3">
    <name type="scientific">Papio anubis</name>
    <name type="common">Olive baboon</name>
    <dbReference type="NCBI Taxonomy" id="9555"/>
    <lineage>
        <taxon>Eukaryota</taxon>
        <taxon>Metazoa</taxon>
        <taxon>Chordata</taxon>
        <taxon>Craniata</taxon>
        <taxon>Vertebrata</taxon>
        <taxon>Euteleostomi</taxon>
        <taxon>Mammalia</taxon>
        <taxon>Eutheria</taxon>
        <taxon>Euarchontoglires</taxon>
        <taxon>Primates</taxon>
        <taxon>Haplorrhini</taxon>
        <taxon>Catarrhini</taxon>
        <taxon>Cercopithecidae</taxon>
        <taxon>Cercopithecinae</taxon>
        <taxon>Papio</taxon>
    </lineage>
</organism>
<dbReference type="Proteomes" id="UP000028761">
    <property type="component" value="Chromosome 15"/>
</dbReference>
<reference evidence="2" key="2">
    <citation type="submission" date="2025-08" db="UniProtKB">
        <authorList>
            <consortium name="Ensembl"/>
        </authorList>
    </citation>
    <scope>IDENTIFICATION</scope>
</reference>